<feature type="domain" description="MMS19 C-terminal" evidence="7">
    <location>
        <begin position="1233"/>
        <end position="1409"/>
    </location>
</feature>
<feature type="compositionally biased region" description="Polar residues" evidence="6">
    <location>
        <begin position="1205"/>
        <end position="1226"/>
    </location>
</feature>
<keyword evidence="10" id="KW-1185">Reference proteome</keyword>
<comment type="subcellular location">
    <subcellularLocation>
        <location evidence="1 5">Nucleus</location>
    </subcellularLocation>
</comment>
<feature type="region of interest" description="Disordered" evidence="6">
    <location>
        <begin position="1049"/>
        <end position="1082"/>
    </location>
</feature>
<feature type="domain" description="MMS19 N-terminal" evidence="8">
    <location>
        <begin position="43"/>
        <end position="311"/>
    </location>
</feature>
<evidence type="ECO:0000256" key="1">
    <source>
        <dbReference type="ARBA" id="ARBA00004123"/>
    </source>
</evidence>
<dbReference type="InterPro" id="IPR029240">
    <property type="entry name" value="MMS19_N"/>
</dbReference>
<dbReference type="GO" id="GO:0051604">
    <property type="term" value="P:protein maturation"/>
    <property type="evidence" value="ECO:0000318"/>
    <property type="project" value="GO_Central"/>
</dbReference>
<dbReference type="EMBL" id="DF238034">
    <property type="protein sequence ID" value="GAQ92653.1"/>
    <property type="molecule type" value="Genomic_DNA"/>
</dbReference>
<protein>
    <recommendedName>
        <fullName evidence="5">MMS19 nucleotide excision repair protein</fullName>
    </recommendedName>
</protein>
<dbReference type="GO" id="GO:0005634">
    <property type="term" value="C:nucleus"/>
    <property type="evidence" value="ECO:0007669"/>
    <property type="project" value="UniProtKB-SubCell"/>
</dbReference>
<comment type="similarity">
    <text evidence="2 5">Belongs to the MET18/MMS19 family.</text>
</comment>
<reference evidence="9 10" key="1">
    <citation type="journal article" date="2014" name="Nat. Commun.">
        <title>Klebsormidium flaccidum genome reveals primary factors for plant terrestrial adaptation.</title>
        <authorList>
            <person name="Hori K."/>
            <person name="Maruyama F."/>
            <person name="Fujisawa T."/>
            <person name="Togashi T."/>
            <person name="Yamamoto N."/>
            <person name="Seo M."/>
            <person name="Sato S."/>
            <person name="Yamada T."/>
            <person name="Mori H."/>
            <person name="Tajima N."/>
            <person name="Moriyama T."/>
            <person name="Ikeuchi M."/>
            <person name="Watanabe M."/>
            <person name="Wada H."/>
            <person name="Kobayashi K."/>
            <person name="Saito M."/>
            <person name="Masuda T."/>
            <person name="Sasaki-Sekimoto Y."/>
            <person name="Mashiguchi K."/>
            <person name="Awai K."/>
            <person name="Shimojima M."/>
            <person name="Masuda S."/>
            <person name="Iwai M."/>
            <person name="Nobusawa T."/>
            <person name="Narise T."/>
            <person name="Kondo S."/>
            <person name="Saito H."/>
            <person name="Sato R."/>
            <person name="Murakawa M."/>
            <person name="Ihara Y."/>
            <person name="Oshima-Yamada Y."/>
            <person name="Ohtaka K."/>
            <person name="Satoh M."/>
            <person name="Sonobe K."/>
            <person name="Ishii M."/>
            <person name="Ohtani R."/>
            <person name="Kanamori-Sato M."/>
            <person name="Honoki R."/>
            <person name="Miyazaki D."/>
            <person name="Mochizuki H."/>
            <person name="Umetsu J."/>
            <person name="Higashi K."/>
            <person name="Shibata D."/>
            <person name="Kamiya Y."/>
            <person name="Sato N."/>
            <person name="Nakamura Y."/>
            <person name="Tabata S."/>
            <person name="Ida S."/>
            <person name="Kurokawa K."/>
            <person name="Ohta H."/>
        </authorList>
    </citation>
    <scope>NUCLEOTIDE SEQUENCE [LARGE SCALE GENOMIC DNA]</scope>
    <source>
        <strain evidence="9 10">NIES-2285</strain>
    </source>
</reference>
<dbReference type="GO" id="GO:0006281">
    <property type="term" value="P:DNA repair"/>
    <property type="evidence" value="ECO:0007669"/>
    <property type="project" value="UniProtKB-UniRule"/>
</dbReference>
<feature type="region of interest" description="Disordered" evidence="6">
    <location>
        <begin position="614"/>
        <end position="638"/>
    </location>
</feature>
<feature type="compositionally biased region" description="Gly residues" evidence="6">
    <location>
        <begin position="1168"/>
        <end position="1183"/>
    </location>
</feature>
<dbReference type="Pfam" id="PF12460">
    <property type="entry name" value="MMS19_C"/>
    <property type="match status" value="1"/>
</dbReference>
<evidence type="ECO:0000256" key="4">
    <source>
        <dbReference type="ARBA" id="ARBA00023242"/>
    </source>
</evidence>
<evidence type="ECO:0000256" key="6">
    <source>
        <dbReference type="SAM" id="MobiDB-lite"/>
    </source>
</evidence>
<evidence type="ECO:0000259" key="8">
    <source>
        <dbReference type="Pfam" id="PF14500"/>
    </source>
</evidence>
<feature type="compositionally biased region" description="Polar residues" evidence="6">
    <location>
        <begin position="916"/>
        <end position="925"/>
    </location>
</feature>
<accession>A0A1Y1IPQ0</accession>
<evidence type="ECO:0000256" key="2">
    <source>
        <dbReference type="ARBA" id="ARBA00009340"/>
    </source>
</evidence>
<dbReference type="Proteomes" id="UP000054558">
    <property type="component" value="Unassembled WGS sequence"/>
</dbReference>
<evidence type="ECO:0000256" key="5">
    <source>
        <dbReference type="RuleBase" id="RU367072"/>
    </source>
</evidence>
<feature type="region of interest" description="Disordered" evidence="6">
    <location>
        <begin position="1161"/>
        <end position="1226"/>
    </location>
</feature>
<feature type="compositionally biased region" description="Low complexity" evidence="6">
    <location>
        <begin position="964"/>
        <end position="976"/>
    </location>
</feature>
<dbReference type="Gene3D" id="1.25.10.10">
    <property type="entry name" value="Leucine-rich Repeat Variant"/>
    <property type="match status" value="2"/>
</dbReference>
<dbReference type="InterPro" id="IPR039920">
    <property type="entry name" value="MMS19"/>
</dbReference>
<feature type="region of interest" description="Disordered" evidence="6">
    <location>
        <begin position="392"/>
        <end position="414"/>
    </location>
</feature>
<feature type="compositionally biased region" description="Pro residues" evidence="6">
    <location>
        <begin position="1063"/>
        <end position="1072"/>
    </location>
</feature>
<feature type="region of interest" description="Disordered" evidence="6">
    <location>
        <begin position="873"/>
        <end position="925"/>
    </location>
</feature>
<dbReference type="InterPro" id="IPR016024">
    <property type="entry name" value="ARM-type_fold"/>
</dbReference>
<dbReference type="PANTHER" id="PTHR12891:SF0">
    <property type="entry name" value="MMS19 NUCLEOTIDE EXCISION REPAIR PROTEIN HOMOLOG"/>
    <property type="match status" value="1"/>
</dbReference>
<comment type="function">
    <text evidence="5">Key component of the cytosolic iron-sulfur protein assembly (CIA) complex, a multiprotein complex that mediates the incorporation of iron-sulfur cluster into apoproteins specifically involved in DNA metabolism and genomic integrity. In the CIA complex, MMS19 acts as an adapter between early-acting CIA components and a subset of cellular target iron-sulfur proteins.</text>
</comment>
<feature type="region of interest" description="Disordered" evidence="6">
    <location>
        <begin position="1005"/>
        <end position="1037"/>
    </location>
</feature>
<evidence type="ECO:0000313" key="9">
    <source>
        <dbReference type="EMBL" id="GAQ92653.1"/>
    </source>
</evidence>
<dbReference type="OrthoDB" id="342900at2759"/>
<evidence type="ECO:0000256" key="3">
    <source>
        <dbReference type="ARBA" id="ARBA00022737"/>
    </source>
</evidence>
<dbReference type="SUPFAM" id="SSF48371">
    <property type="entry name" value="ARM repeat"/>
    <property type="match status" value="2"/>
</dbReference>
<dbReference type="PANTHER" id="PTHR12891">
    <property type="entry name" value="DNA REPAIR/TRANSCRIPTION PROTEIN MET18/MMS19"/>
    <property type="match status" value="1"/>
</dbReference>
<dbReference type="Pfam" id="PF14500">
    <property type="entry name" value="MMS19_N"/>
    <property type="match status" value="1"/>
</dbReference>
<sequence length="1461" mass="152557">MADLQARVQEFVNPELPGEVHNAALTEILDAVRQERLSVPQLVGSLAEQLTTEDNGIRARACQLLAGVIKGIPDVPLQDTAIHSLAEFFASRLADFPSLRGALTGSLALLKRTPEVGALHPTDAVEIAKAVLNSVHVQSLTAVDRLLSFEVLETLIESHPSAVLALEGDFLDGLVAAIDGEKDPRCLLLAFRLVEIAPKVFVTGQSAVLAEAAEELFEVIAVYFPVSFNPPPNDTRGISREDLVVALERALAATPLFAPYSLPLFIEKLGSSLTSAKLDSLRALRACAQSYGSAIASQTGPLWTALKNELLPLSVEASSAGEVGPVPERSAEVGDAAVEALTQCVRALEGVGRGAPAVSNPLVRSVLEDPTLGDLFIAATGETSIPLTKLLNHGGQSTHSQTDPHLDESQPRPVLHQTVSQALSAAPHDSEGQARRREAVERWSGVLSAVATAGAGPCRQVAEAVMARVTSAGSVGYTGLRLLSKLAGAARTLVWTGQGDVSRGFEGGTGRELDAEEVLGGKAEALGEIFSGVVRAWQAEGGVPDGELNDLATLAVDGLEALASLPPPLSQAESNPLRQNCISVLVSVLFSPGSDPHTPNPLQQKALQALASISRGPPSKEPPGTAEPNTGVTRGEVGDSWHGARQVWAAVSERLLQGSASQGFSLQIFATLAESSGVINREVLQALERQLDRLWGAVGGSVESESEAVEVLRLLAREILPKFGSDESDQELVLHFVHALLERLATWPSPRRPNDGLLAAALGALCVAMRICTEANQAALLQKAAGGFFQALEGDGVWRSGPVLAILVALRPSVSAEAGQPRVLQGLLSLALQSSDALIADAASVALASLLKKWPAQSVRHVAAQETSLSAFHAGGASDQLDQGGGTEAEPEGRFENVSTRPYSEEANSPHETRLPATSTPSDTALRTQTLGQPFVPFGVSTPPHGQPAARMTPSPVTPASTQALPSVSPPSSAATSDYSPAIFLDSSPQSVLFDTTPVSILQPGFSPAGGLPGPSPDPPGTTAVFRAPSPGDIPPRARRVAQRLDLSRLGGAVAASNTAPRGPEPTNPPERSPQKLAGGDGSLDLESALRVVLDERLLPLLPESTTETGQKGLEAQIRGVRVLAVVGQALAMRGHKRTGDVVGALVQLLFTLGKAHGTAGGVNASSGGSGKADGRGGPGEGARNGMPRVSAATLSSFQPEAHTSRSTGESLSPSAGSPQDDQPSASYDLAGLAQLADVAAEGFGVIAGERRSSNPAESSTDLNLSKETHAQIKPLYRQRLFTMSLGPFSEAVRKAKNPEERLPLYRGLAHLLRGTPPAALAVEAEKVLLLLLESLSALAASSDVRAPRPASDAPLVLSDLLTLTSFLTDGGPAREHASEHVPSIVRTLVRLTAYGLSASVRETALQALVAAADLPFTRVYPLRNEVHKAILGALDDPKRAVRKEAVRCRRVWTALGSSKK</sequence>
<evidence type="ECO:0000313" key="10">
    <source>
        <dbReference type="Proteomes" id="UP000054558"/>
    </source>
</evidence>
<feature type="region of interest" description="Disordered" evidence="6">
    <location>
        <begin position="940"/>
        <end position="976"/>
    </location>
</feature>
<dbReference type="InterPro" id="IPR024687">
    <property type="entry name" value="MMS19_C"/>
</dbReference>
<keyword evidence="5" id="KW-0227">DNA damage</keyword>
<keyword evidence="4 5" id="KW-0539">Nucleus</keyword>
<dbReference type="OMA" id="KCSEYVV"/>
<keyword evidence="5" id="KW-0234">DNA repair</keyword>
<organism evidence="9 10">
    <name type="scientific">Klebsormidium nitens</name>
    <name type="common">Green alga</name>
    <name type="synonym">Ulothrix nitens</name>
    <dbReference type="NCBI Taxonomy" id="105231"/>
    <lineage>
        <taxon>Eukaryota</taxon>
        <taxon>Viridiplantae</taxon>
        <taxon>Streptophyta</taxon>
        <taxon>Klebsormidiophyceae</taxon>
        <taxon>Klebsormidiales</taxon>
        <taxon>Klebsormidiaceae</taxon>
        <taxon>Klebsormidium</taxon>
    </lineage>
</organism>
<evidence type="ECO:0000259" key="7">
    <source>
        <dbReference type="Pfam" id="PF12460"/>
    </source>
</evidence>
<keyword evidence="3" id="KW-0677">Repeat</keyword>
<name>A0A1Y1IPQ0_KLENI</name>
<gene>
    <name evidence="9" type="ORF">KFL_010850010</name>
</gene>
<proteinExistence type="inferred from homology"/>
<dbReference type="GO" id="GO:0016226">
    <property type="term" value="P:iron-sulfur cluster assembly"/>
    <property type="evidence" value="ECO:0007669"/>
    <property type="project" value="UniProtKB-UniRule"/>
</dbReference>
<dbReference type="STRING" id="105231.A0A1Y1IPQ0"/>
<dbReference type="GO" id="GO:0097361">
    <property type="term" value="C:cytosolic [4Fe-4S] assembly targeting complex"/>
    <property type="evidence" value="ECO:0000318"/>
    <property type="project" value="GO_Central"/>
</dbReference>
<dbReference type="InterPro" id="IPR011989">
    <property type="entry name" value="ARM-like"/>
</dbReference>